<evidence type="ECO:0000313" key="2">
    <source>
        <dbReference type="Proteomes" id="UP000464086"/>
    </source>
</evidence>
<reference evidence="1 2" key="1">
    <citation type="submission" date="2019-12" db="EMBL/GenBank/DDBJ databases">
        <title>Functional and genomic insights into the Sphingobium yanoikuyae YC-JY1, a bacterium efficiently degrading bisphenol A.</title>
        <authorList>
            <person name="Jia Y."/>
            <person name="Li X."/>
            <person name="Wang J."/>
            <person name="Eltoukhy A."/>
            <person name="Lamraoui I."/>
            <person name="Yan Y."/>
        </authorList>
    </citation>
    <scope>NUCLEOTIDE SEQUENCE [LARGE SCALE GENOMIC DNA]</scope>
    <source>
        <strain evidence="1 2">YC-JY1</strain>
        <plasmid evidence="1 2">unnamed1</plasmid>
    </source>
</reference>
<geneLocation type="plasmid" evidence="1">
    <name>unnamed1</name>
</geneLocation>
<organism evidence="1 2">
    <name type="scientific">Sphingobium yanoikuyae</name>
    <name type="common">Sphingomonas yanoikuyae</name>
    <dbReference type="NCBI Taxonomy" id="13690"/>
    <lineage>
        <taxon>Bacteria</taxon>
        <taxon>Pseudomonadati</taxon>
        <taxon>Pseudomonadota</taxon>
        <taxon>Alphaproteobacteria</taxon>
        <taxon>Sphingomonadales</taxon>
        <taxon>Sphingomonadaceae</taxon>
        <taxon>Sphingobium</taxon>
    </lineage>
</organism>
<dbReference type="EMBL" id="CP047219">
    <property type="protein sequence ID" value="QHD70602.1"/>
    <property type="molecule type" value="Genomic_DNA"/>
</dbReference>
<dbReference type="AlphaFoldDB" id="A0A6P1GRT6"/>
<sequence>MSVRQPDLFYADKHPHRSAPPVRAYRKAEKSTPAAFAWESMASWVRHMHRLFAIESPSSDHYARVRTTARELTVERIRQCRHADDLTRCEAMLVHADSGWLYGLDRAFTRAERGERLVEVRNRIVLLGLGRTEPKAKGPRLDPMRLPDVALLRLIQTHADPRLVEQLRAERQRRLDAITGPKP</sequence>
<proteinExistence type="predicted"/>
<name>A0A6P1GRT6_SPHYA</name>
<dbReference type="Proteomes" id="UP000464086">
    <property type="component" value="Plasmid unnamed1"/>
</dbReference>
<accession>A0A6P1GRT6</accession>
<evidence type="ECO:0000313" key="1">
    <source>
        <dbReference type="EMBL" id="QHD70602.1"/>
    </source>
</evidence>
<gene>
    <name evidence="1" type="ORF">GS397_26155</name>
</gene>
<protein>
    <submittedName>
        <fullName evidence="1">Uncharacterized protein</fullName>
    </submittedName>
</protein>
<keyword evidence="1" id="KW-0614">Plasmid</keyword>
<dbReference type="RefSeq" id="WP_159368148.1">
    <property type="nucleotide sequence ID" value="NZ_CP047219.1"/>
</dbReference>